<dbReference type="Pfam" id="PF13529">
    <property type="entry name" value="Peptidase_C39_2"/>
    <property type="match status" value="1"/>
</dbReference>
<organism evidence="5 6">
    <name type="scientific">Apilactobacillus apinorum</name>
    <dbReference type="NCBI Taxonomy" id="1218495"/>
    <lineage>
        <taxon>Bacteria</taxon>
        <taxon>Bacillati</taxon>
        <taxon>Bacillota</taxon>
        <taxon>Bacilli</taxon>
        <taxon>Lactobacillales</taxon>
        <taxon>Lactobacillaceae</taxon>
        <taxon>Apilactobacillus</taxon>
    </lineage>
</organism>
<gene>
    <name evidence="5" type="ORF">AP20H10_04810</name>
</gene>
<dbReference type="Gene3D" id="3.90.70.10">
    <property type="entry name" value="Cysteine proteinases"/>
    <property type="match status" value="1"/>
</dbReference>
<sequence length="340" mass="37603">MKKILSSLGLVMFLGVAALTINGNATANADENGSQQTTEASSNSSSQTSTTTSQEGTNTNTSTTNGSNTTDTETEFVNHVDFTIKSAKSENARIINTDNVKVFAGPYNRGTKLLKTVNLNGQLVQLNKVATSAERTYYQVIYQGKTLGWINATYLSTTNVYELPFVYTSQHFPFDAPNGCEATALKMALSTKSVGLNHGLNYFLKRMPRAKYDQNKGFVGNPYAVNNTNQDWTIYPKALAKFGRQFRKSVYNITGASKSKIIYEVEHGNPVIAATGYRMRKATGHTLVVVGYKRGYFKMADPSSWESQMKSNKNNPVFWVSTSQFMKLYNQEGRKAVLVH</sequence>
<dbReference type="Proteomes" id="UP001438112">
    <property type="component" value="Unassembled WGS sequence"/>
</dbReference>
<dbReference type="Pfam" id="PF13457">
    <property type="entry name" value="GW"/>
    <property type="match status" value="1"/>
</dbReference>
<feature type="chain" id="PRO_5047361534" description="GW domain-containing protein" evidence="3">
    <location>
        <begin position="30"/>
        <end position="340"/>
    </location>
</feature>
<dbReference type="PANTHER" id="PTHR37806">
    <property type="entry name" value="LMO0724 PROTEIN"/>
    <property type="match status" value="1"/>
</dbReference>
<evidence type="ECO:0000256" key="2">
    <source>
        <dbReference type="SAM" id="MobiDB-lite"/>
    </source>
</evidence>
<accession>A0ABP9ZH53</accession>
<dbReference type="RefSeq" id="WP_053950472.1">
    <property type="nucleotide sequence ID" value="NZ_BAABVV010000028.1"/>
</dbReference>
<dbReference type="InterPro" id="IPR039564">
    <property type="entry name" value="Peptidase_C39-like"/>
</dbReference>
<dbReference type="InterPro" id="IPR038200">
    <property type="entry name" value="GW_dom_sf"/>
</dbReference>
<evidence type="ECO:0000256" key="3">
    <source>
        <dbReference type="SAM" id="SignalP"/>
    </source>
</evidence>
<evidence type="ECO:0000313" key="6">
    <source>
        <dbReference type="Proteomes" id="UP001438112"/>
    </source>
</evidence>
<dbReference type="EMBL" id="BAABVV010000028">
    <property type="protein sequence ID" value="GAA6114118.1"/>
    <property type="molecule type" value="Genomic_DNA"/>
</dbReference>
<name>A0ABP9ZH53_9LACO</name>
<feature type="signal peptide" evidence="3">
    <location>
        <begin position="1"/>
        <end position="29"/>
    </location>
</feature>
<protein>
    <recommendedName>
        <fullName evidence="4">GW domain-containing protein</fullName>
    </recommendedName>
</protein>
<evidence type="ECO:0000259" key="4">
    <source>
        <dbReference type="PROSITE" id="PS51780"/>
    </source>
</evidence>
<feature type="region of interest" description="Disordered" evidence="2">
    <location>
        <begin position="29"/>
        <end position="74"/>
    </location>
</feature>
<dbReference type="InterPro" id="IPR025987">
    <property type="entry name" value="GW_dom"/>
</dbReference>
<reference evidence="5 6" key="1">
    <citation type="submission" date="2024-03" db="EMBL/GenBank/DDBJ databases">
        <title>Inconsistent identification of Apilactobacillus kunkeei-related strains obtained by well-developed overall genome related indices.</title>
        <authorList>
            <person name="Maeno S."/>
            <person name="Endo A."/>
        </authorList>
    </citation>
    <scope>NUCLEOTIDE SEQUENCE [LARGE SCALE GENOMIC DNA]</scope>
    <source>
        <strain evidence="5 6">20H-10</strain>
    </source>
</reference>
<feature type="domain" description="GW" evidence="4">
    <location>
        <begin position="84"/>
        <end position="160"/>
    </location>
</feature>
<comment type="caution">
    <text evidence="5">The sequence shown here is derived from an EMBL/GenBank/DDBJ whole genome shotgun (WGS) entry which is preliminary data.</text>
</comment>
<keyword evidence="6" id="KW-1185">Reference proteome</keyword>
<keyword evidence="1 3" id="KW-0732">Signal</keyword>
<feature type="compositionally biased region" description="Low complexity" evidence="2">
    <location>
        <begin position="34"/>
        <end position="71"/>
    </location>
</feature>
<dbReference type="SUPFAM" id="SSF82057">
    <property type="entry name" value="Prokaryotic SH3-related domain"/>
    <property type="match status" value="1"/>
</dbReference>
<evidence type="ECO:0000256" key="1">
    <source>
        <dbReference type="ARBA" id="ARBA00022729"/>
    </source>
</evidence>
<dbReference type="PANTHER" id="PTHR37806:SF1">
    <property type="entry name" value="PEPTIDASE C39-LIKE DOMAIN-CONTAINING PROTEIN"/>
    <property type="match status" value="1"/>
</dbReference>
<evidence type="ECO:0000313" key="5">
    <source>
        <dbReference type="EMBL" id="GAA6114118.1"/>
    </source>
</evidence>
<proteinExistence type="predicted"/>
<dbReference type="PROSITE" id="PS51780">
    <property type="entry name" value="GW"/>
    <property type="match status" value="1"/>
</dbReference>
<dbReference type="Gene3D" id="2.30.30.170">
    <property type="match status" value="1"/>
</dbReference>